<dbReference type="Proteomes" id="UP001222325">
    <property type="component" value="Unassembled WGS sequence"/>
</dbReference>
<feature type="region of interest" description="Disordered" evidence="1">
    <location>
        <begin position="1"/>
        <end position="32"/>
    </location>
</feature>
<evidence type="ECO:0000313" key="3">
    <source>
        <dbReference type="Proteomes" id="UP001222325"/>
    </source>
</evidence>
<dbReference type="AlphaFoldDB" id="A0AAD6UAJ3"/>
<organism evidence="2 3">
    <name type="scientific">Mycena belliarum</name>
    <dbReference type="NCBI Taxonomy" id="1033014"/>
    <lineage>
        <taxon>Eukaryota</taxon>
        <taxon>Fungi</taxon>
        <taxon>Dikarya</taxon>
        <taxon>Basidiomycota</taxon>
        <taxon>Agaricomycotina</taxon>
        <taxon>Agaricomycetes</taxon>
        <taxon>Agaricomycetidae</taxon>
        <taxon>Agaricales</taxon>
        <taxon>Marasmiineae</taxon>
        <taxon>Mycenaceae</taxon>
        <taxon>Mycena</taxon>
    </lineage>
</organism>
<evidence type="ECO:0000256" key="1">
    <source>
        <dbReference type="SAM" id="MobiDB-lite"/>
    </source>
</evidence>
<keyword evidence="3" id="KW-1185">Reference proteome</keyword>
<gene>
    <name evidence="2" type="ORF">B0H15DRAFT_825194</name>
</gene>
<name>A0AAD6UAJ3_9AGAR</name>
<accession>A0AAD6UAJ3</accession>
<protein>
    <submittedName>
        <fullName evidence="2">Uncharacterized protein</fullName>
    </submittedName>
</protein>
<dbReference type="EMBL" id="JARJCN010000010">
    <property type="protein sequence ID" value="KAJ7097214.1"/>
    <property type="molecule type" value="Genomic_DNA"/>
</dbReference>
<comment type="caution">
    <text evidence="2">The sequence shown here is derived from an EMBL/GenBank/DDBJ whole genome shotgun (WGS) entry which is preliminary data.</text>
</comment>
<sequence>MVTSEWGGHAWGSMRVSRTGSASARGEQKGAPRGRMCVVELKREGSRRRARRLVEEQDGPGSARTHEMALMGAEMDFNDYSDVEYDPDNAADVGEEALALAPSVWVGTSARWTVWKGRAARGRTRRAPQVIARAKLRTTSAHDVRLVLTIIARGSRPQGLTPRAG</sequence>
<proteinExistence type="predicted"/>
<evidence type="ECO:0000313" key="2">
    <source>
        <dbReference type="EMBL" id="KAJ7097214.1"/>
    </source>
</evidence>
<reference evidence="2" key="1">
    <citation type="submission" date="2023-03" db="EMBL/GenBank/DDBJ databases">
        <title>Massive genome expansion in bonnet fungi (Mycena s.s.) driven by repeated elements and novel gene families across ecological guilds.</title>
        <authorList>
            <consortium name="Lawrence Berkeley National Laboratory"/>
            <person name="Harder C.B."/>
            <person name="Miyauchi S."/>
            <person name="Viragh M."/>
            <person name="Kuo A."/>
            <person name="Thoen E."/>
            <person name="Andreopoulos B."/>
            <person name="Lu D."/>
            <person name="Skrede I."/>
            <person name="Drula E."/>
            <person name="Henrissat B."/>
            <person name="Morin E."/>
            <person name="Kohler A."/>
            <person name="Barry K."/>
            <person name="LaButti K."/>
            <person name="Morin E."/>
            <person name="Salamov A."/>
            <person name="Lipzen A."/>
            <person name="Mereny Z."/>
            <person name="Hegedus B."/>
            <person name="Baldrian P."/>
            <person name="Stursova M."/>
            <person name="Weitz H."/>
            <person name="Taylor A."/>
            <person name="Grigoriev I.V."/>
            <person name="Nagy L.G."/>
            <person name="Martin F."/>
            <person name="Kauserud H."/>
        </authorList>
    </citation>
    <scope>NUCLEOTIDE SEQUENCE</scope>
    <source>
        <strain evidence="2">CBHHK173m</strain>
    </source>
</reference>